<sequence length="295" mass="33352">MDRVARTHGWLITHKNCLDGATAALAGEASGLTPIFVEPDRVEEGLSQVTDDRPVYLADVSLRPDSWAVWRLRISFVLDHHQSALHLLGQPNVRIDQAHSGGWLMYAFAVERGWLDASPAWERLCRHVERYDLWKPQHEFGQDLNRLFHALGYDWYRQRFANGYAPLTAHEGDKLAQLIREERAFVARHIRQAVRYQNQLPYPIFAVELDEEGPVNIVSHTLLEQGAALVLTIKPDQRLSARTDARIDAAQLMEHLFQGGGHPRASGGRLPADEPADAESLLRRIAEYLAVPQPS</sequence>
<reference evidence="2 3" key="1">
    <citation type="submission" date="2020-04" db="EMBL/GenBank/DDBJ databases">
        <authorList>
            <person name="Zhang R."/>
            <person name="Schippers A."/>
        </authorList>
    </citation>
    <scope>NUCLEOTIDE SEQUENCE [LARGE SCALE GENOMIC DNA]</scope>
    <source>
        <strain evidence="2 3">DSM 109850</strain>
    </source>
</reference>
<dbReference type="InterPro" id="IPR003156">
    <property type="entry name" value="DHHA1_dom"/>
</dbReference>
<dbReference type="EMBL" id="JABBVZ010000020">
    <property type="protein sequence ID" value="NMP22308.1"/>
    <property type="molecule type" value="Genomic_DNA"/>
</dbReference>
<keyword evidence="3" id="KW-1185">Reference proteome</keyword>
<dbReference type="AlphaFoldDB" id="A0A7Y0Q1P5"/>
<evidence type="ECO:0000313" key="3">
    <source>
        <dbReference type="Proteomes" id="UP000533476"/>
    </source>
</evidence>
<dbReference type="InterPro" id="IPR038763">
    <property type="entry name" value="DHH_sf"/>
</dbReference>
<name>A0A7Y0Q1P5_9FIRM</name>
<dbReference type="Gene3D" id="3.10.310.30">
    <property type="match status" value="1"/>
</dbReference>
<dbReference type="SUPFAM" id="SSF64182">
    <property type="entry name" value="DHH phosphoesterases"/>
    <property type="match status" value="1"/>
</dbReference>
<proteinExistence type="predicted"/>
<evidence type="ECO:0000313" key="2">
    <source>
        <dbReference type="EMBL" id="NMP22308.1"/>
    </source>
</evidence>
<dbReference type="Pfam" id="PF02272">
    <property type="entry name" value="DHHA1"/>
    <property type="match status" value="1"/>
</dbReference>
<feature type="domain" description="DHHA1" evidence="1">
    <location>
        <begin position="228"/>
        <end position="289"/>
    </location>
</feature>
<evidence type="ECO:0000259" key="1">
    <source>
        <dbReference type="Pfam" id="PF02272"/>
    </source>
</evidence>
<protein>
    <submittedName>
        <fullName evidence="2">Phosphoesterase</fullName>
    </submittedName>
</protein>
<gene>
    <name evidence="2" type="ORF">HIJ39_08075</name>
</gene>
<dbReference type="Proteomes" id="UP000533476">
    <property type="component" value="Unassembled WGS sequence"/>
</dbReference>
<accession>A0A7Y0Q1P5</accession>
<dbReference type="GO" id="GO:0003676">
    <property type="term" value="F:nucleic acid binding"/>
    <property type="evidence" value="ECO:0007669"/>
    <property type="project" value="InterPro"/>
</dbReference>
<comment type="caution">
    <text evidence="2">The sequence shown here is derived from an EMBL/GenBank/DDBJ whole genome shotgun (WGS) entry which is preliminary data.</text>
</comment>
<organism evidence="2 3">
    <name type="scientific">Sulfobacillus harzensis</name>
    <dbReference type="NCBI Taxonomy" id="2729629"/>
    <lineage>
        <taxon>Bacteria</taxon>
        <taxon>Bacillati</taxon>
        <taxon>Bacillota</taxon>
        <taxon>Clostridia</taxon>
        <taxon>Eubacteriales</taxon>
        <taxon>Clostridiales Family XVII. Incertae Sedis</taxon>
        <taxon>Sulfobacillus</taxon>
    </lineage>
</organism>